<dbReference type="InterPro" id="IPR035919">
    <property type="entry name" value="EAL_sf"/>
</dbReference>
<accession>A0A1I0XNK0</accession>
<sequence>MNENYFGENLFEAEELQEIQDRFCEAGSVYMACFGKSKGVITRFSGSNEERNLINEKVGQVFYFDILNRLNNSGNDIVYQDTDYPFIKAAGINVKVNNEVAATWVVTGVLFDKCYTKEDRKFISKMKKVTTEDTFYKSVTFLGIISDKLFSGKYNELSAEEASKRSRISEHLIKQELKKNEVMGQIMKYLDSDEKFEEIINNILAICGRYLDISSLNFVKIVDENRFDMIAEWTNKDICSSIPFMQNVDIADYPFMSNRGYIISSNSALSDDIRNCFEKNNYKAVVSMPLELNSKVIMYINFIESRHTKNWDTKDISFINDVKKVVQSIVSKRITKNSLASSYLSLEAILENVGCGVFVKDIREHTTLYANQKIRLTFNESIKNKEFDKVFDRFFIENSNSGFGEFYHKDIGKWFDVHFTNINWVDGRKVILCTVFDVTDRKNYQKKIERQLNNDFLTGLYNRMRCENDVGKLIKECQKTNSVGALLYIDLDDFKNINDGLGHQFGDVLLKAVSRTLRSIPELEDACYRMGGDEFIVVIRPECYKHLDRIIKEIREMFLKPWYLKGEDYYCTISMGVVLFPQEGTVVSDLIKKADIALYEAKKKGKNTIEYYNDIAAFNSFKRMDMEKNLRAEAANSFNGFEVYYQPVMNVLGESPKCSGAEALVRWNVPDMGLVSPGEFIPLAEYLGLINPMGNYILEDACKACKSWNDKGHPEYSVNVNLSVVQLLQKNIVKIIDNTLKKTGLKPENLVLEVTESLAINDIKKMKQVLGQIRNLGVGIALDDFGTGYSSLSHIKELPLNEIKVDQCFIRDIGEDDYSCAFVKMVGELADALKVDVCVEGVEEKEQYEIIKLLNLKYIQGYYFGKPMRLYEFENQFL</sequence>
<proteinExistence type="predicted"/>
<dbReference type="OrthoDB" id="9805474at2"/>
<dbReference type="SMART" id="SM00052">
    <property type="entry name" value="EAL"/>
    <property type="match status" value="1"/>
</dbReference>
<dbReference type="InterPro" id="IPR029787">
    <property type="entry name" value="Nucleotide_cyclase"/>
</dbReference>
<dbReference type="Pfam" id="PF00990">
    <property type="entry name" value="GGDEF"/>
    <property type="match status" value="1"/>
</dbReference>
<dbReference type="InterPro" id="IPR001633">
    <property type="entry name" value="EAL_dom"/>
</dbReference>
<dbReference type="Proteomes" id="UP000198838">
    <property type="component" value="Unassembled WGS sequence"/>
</dbReference>
<dbReference type="Pfam" id="PF00563">
    <property type="entry name" value="EAL"/>
    <property type="match status" value="1"/>
</dbReference>
<feature type="domain" description="EAL" evidence="1">
    <location>
        <begin position="623"/>
        <end position="878"/>
    </location>
</feature>
<dbReference type="SUPFAM" id="SSF55073">
    <property type="entry name" value="Nucleotide cyclase"/>
    <property type="match status" value="1"/>
</dbReference>
<evidence type="ECO:0000259" key="2">
    <source>
        <dbReference type="PROSITE" id="PS50887"/>
    </source>
</evidence>
<dbReference type="InterPro" id="IPR043128">
    <property type="entry name" value="Rev_trsase/Diguanyl_cyclase"/>
</dbReference>
<dbReference type="InterPro" id="IPR052155">
    <property type="entry name" value="Biofilm_reg_signaling"/>
</dbReference>
<dbReference type="EMBL" id="FOJY01000007">
    <property type="protein sequence ID" value="SFB02591.1"/>
    <property type="molecule type" value="Genomic_DNA"/>
</dbReference>
<dbReference type="CDD" id="cd01949">
    <property type="entry name" value="GGDEF"/>
    <property type="match status" value="1"/>
</dbReference>
<dbReference type="PROSITE" id="PS50883">
    <property type="entry name" value="EAL"/>
    <property type="match status" value="1"/>
</dbReference>
<organism evidence="3 4">
    <name type="scientific">Acetitomaculum ruminis DSM 5522</name>
    <dbReference type="NCBI Taxonomy" id="1120918"/>
    <lineage>
        <taxon>Bacteria</taxon>
        <taxon>Bacillati</taxon>
        <taxon>Bacillota</taxon>
        <taxon>Clostridia</taxon>
        <taxon>Lachnospirales</taxon>
        <taxon>Lachnospiraceae</taxon>
        <taxon>Acetitomaculum</taxon>
    </lineage>
</organism>
<dbReference type="PANTHER" id="PTHR44757">
    <property type="entry name" value="DIGUANYLATE CYCLASE DGCP"/>
    <property type="match status" value="1"/>
</dbReference>
<protein>
    <submittedName>
        <fullName evidence="3">Diguanylate cyclase (GGDEF) domain-containing protein</fullName>
    </submittedName>
</protein>
<dbReference type="InterPro" id="IPR000160">
    <property type="entry name" value="GGDEF_dom"/>
</dbReference>
<dbReference type="Gene3D" id="3.20.20.450">
    <property type="entry name" value="EAL domain"/>
    <property type="match status" value="1"/>
</dbReference>
<evidence type="ECO:0000313" key="4">
    <source>
        <dbReference type="Proteomes" id="UP000198838"/>
    </source>
</evidence>
<dbReference type="AlphaFoldDB" id="A0A1I0XNK0"/>
<feature type="domain" description="GGDEF" evidence="2">
    <location>
        <begin position="482"/>
        <end position="614"/>
    </location>
</feature>
<dbReference type="SMART" id="SM00267">
    <property type="entry name" value="GGDEF"/>
    <property type="match status" value="1"/>
</dbReference>
<dbReference type="STRING" id="1120918.SAMN05216249_10747"/>
<dbReference type="NCBIfam" id="TIGR00254">
    <property type="entry name" value="GGDEF"/>
    <property type="match status" value="1"/>
</dbReference>
<evidence type="ECO:0000259" key="1">
    <source>
        <dbReference type="PROSITE" id="PS50883"/>
    </source>
</evidence>
<dbReference type="PANTHER" id="PTHR44757:SF2">
    <property type="entry name" value="BIOFILM ARCHITECTURE MAINTENANCE PROTEIN MBAA"/>
    <property type="match status" value="1"/>
</dbReference>
<dbReference type="CDD" id="cd01948">
    <property type="entry name" value="EAL"/>
    <property type="match status" value="1"/>
</dbReference>
<dbReference type="Gene3D" id="3.30.70.270">
    <property type="match status" value="1"/>
</dbReference>
<evidence type="ECO:0000313" key="3">
    <source>
        <dbReference type="EMBL" id="SFB02591.1"/>
    </source>
</evidence>
<name>A0A1I0XNK0_9FIRM</name>
<dbReference type="RefSeq" id="WP_092871713.1">
    <property type="nucleotide sequence ID" value="NZ_FOJY01000007.1"/>
</dbReference>
<dbReference type="SUPFAM" id="SSF141868">
    <property type="entry name" value="EAL domain-like"/>
    <property type="match status" value="1"/>
</dbReference>
<dbReference type="PROSITE" id="PS50887">
    <property type="entry name" value="GGDEF"/>
    <property type="match status" value="1"/>
</dbReference>
<gene>
    <name evidence="3" type="ORF">SAMN05216249_10747</name>
</gene>
<keyword evidence="4" id="KW-1185">Reference proteome</keyword>
<reference evidence="3 4" key="1">
    <citation type="submission" date="2016-10" db="EMBL/GenBank/DDBJ databases">
        <authorList>
            <person name="de Groot N.N."/>
        </authorList>
    </citation>
    <scope>NUCLEOTIDE SEQUENCE [LARGE SCALE GENOMIC DNA]</scope>
    <source>
        <strain evidence="3 4">DSM 5522</strain>
    </source>
</reference>